<proteinExistence type="inferred from homology"/>
<feature type="signal peptide" evidence="12">
    <location>
        <begin position="1"/>
        <end position="19"/>
    </location>
</feature>
<evidence type="ECO:0000256" key="7">
    <source>
        <dbReference type="ARBA" id="ARBA00023030"/>
    </source>
</evidence>
<comment type="subcellular location">
    <subcellularLocation>
        <location evidence="1 12">Secreted</location>
    </subcellularLocation>
</comment>
<dbReference type="GO" id="GO:0008083">
    <property type="term" value="F:growth factor activity"/>
    <property type="evidence" value="ECO:0007669"/>
    <property type="project" value="UniProtKB-UniRule"/>
</dbReference>
<dbReference type="Ensembl" id="ENSCATT00000040946.1">
    <property type="protein sequence ID" value="ENSCATP00000016784.1"/>
    <property type="gene ID" value="ENSCATG00000032308.1"/>
</dbReference>
<gene>
    <name evidence="12 13" type="primary">IL5</name>
</gene>
<dbReference type="SUPFAM" id="SSF47266">
    <property type="entry name" value="4-helical cytokines"/>
    <property type="match status" value="1"/>
</dbReference>
<comment type="similarity">
    <text evidence="2 12">Belongs to the IL-5 family.</text>
</comment>
<evidence type="ECO:0000256" key="8">
    <source>
        <dbReference type="ARBA" id="ARBA00023157"/>
    </source>
</evidence>
<evidence type="ECO:0000256" key="10">
    <source>
        <dbReference type="ARBA" id="ARBA00034135"/>
    </source>
</evidence>
<keyword evidence="7 12" id="KW-0339">Growth factor</keyword>
<evidence type="ECO:0000256" key="11">
    <source>
        <dbReference type="ARBA" id="ARBA00060263"/>
    </source>
</evidence>
<feature type="chain" id="PRO_5014206897" description="Interleukin-5" evidence="12">
    <location>
        <begin position="20"/>
        <end position="134"/>
    </location>
</feature>
<dbReference type="GO" id="GO:0005615">
    <property type="term" value="C:extracellular space"/>
    <property type="evidence" value="ECO:0007669"/>
    <property type="project" value="UniProtKB-UniRule"/>
</dbReference>
<evidence type="ECO:0000256" key="3">
    <source>
        <dbReference type="ARBA" id="ARBA00019463"/>
    </source>
</evidence>
<dbReference type="Proteomes" id="UP000233060">
    <property type="component" value="Unassembled WGS sequence"/>
</dbReference>
<dbReference type="PANTHER" id="PTHR48491:SF1">
    <property type="entry name" value="INTERLEUKIN-5"/>
    <property type="match status" value="1"/>
</dbReference>
<evidence type="ECO:0000256" key="9">
    <source>
        <dbReference type="ARBA" id="ARBA00023180"/>
    </source>
</evidence>
<keyword evidence="9 12" id="KW-0325">Glycoprotein</keyword>
<reference evidence="13" key="2">
    <citation type="submission" date="2025-09" db="UniProtKB">
        <authorList>
            <consortium name="Ensembl"/>
        </authorList>
    </citation>
    <scope>IDENTIFICATION</scope>
</reference>
<keyword evidence="4 12" id="KW-0202">Cytokine</keyword>
<dbReference type="GeneTree" id="ENSGT00390000016991"/>
<keyword evidence="6 12" id="KW-0732">Signal</keyword>
<keyword evidence="8 12" id="KW-1015">Disulfide bond</keyword>
<evidence type="ECO:0000313" key="14">
    <source>
        <dbReference type="Proteomes" id="UP000233060"/>
    </source>
</evidence>
<comment type="subunit">
    <text evidence="10">Homodimer; disulfide-linked. Interacts with IL5RA. Interacts with CSF2RB.</text>
</comment>
<keyword evidence="5 12" id="KW-0964">Secreted</keyword>
<evidence type="ECO:0000256" key="12">
    <source>
        <dbReference type="RuleBase" id="RU363136"/>
    </source>
</evidence>
<organism evidence="13 14">
    <name type="scientific">Cercocebus atys</name>
    <name type="common">Sooty mangabey</name>
    <name type="synonym">Cercocebus torquatus atys</name>
    <dbReference type="NCBI Taxonomy" id="9531"/>
    <lineage>
        <taxon>Eukaryota</taxon>
        <taxon>Metazoa</taxon>
        <taxon>Chordata</taxon>
        <taxon>Craniata</taxon>
        <taxon>Vertebrata</taxon>
        <taxon>Euteleostomi</taxon>
        <taxon>Mammalia</taxon>
        <taxon>Eutheria</taxon>
        <taxon>Euarchontoglires</taxon>
        <taxon>Primates</taxon>
        <taxon>Haplorrhini</taxon>
        <taxon>Catarrhini</taxon>
        <taxon>Cercopithecidae</taxon>
        <taxon>Cercopithecinae</taxon>
        <taxon>Cercocebus</taxon>
    </lineage>
</organism>
<sequence length="134" mass="15338">VRMLLHLSLLALGASYMYAIPTEIPTSALVKETLTLLSTHRTLLIGNEVIFFMVPTVFKHQLCTEEIFQGIGTLESQTLQGGTVERLFKNLSLIKKYIDGQKKKCGEERRRVNQFLDYLQEFLGVMNTEWIIES</sequence>
<dbReference type="GO" id="GO:0005125">
    <property type="term" value="F:cytokine activity"/>
    <property type="evidence" value="ECO:0007669"/>
    <property type="project" value="UniProtKB-UniRule"/>
</dbReference>
<dbReference type="Bgee" id="ENSCATG00000032308">
    <property type="expression patterns" value="Expressed in skeletal muscle tissue and 6 other cell types or tissues"/>
</dbReference>
<dbReference type="InterPro" id="IPR009079">
    <property type="entry name" value="4_helix_cytokine-like_core"/>
</dbReference>
<dbReference type="PANTHER" id="PTHR48491">
    <property type="entry name" value="INTERLEUKIN-5"/>
    <property type="match status" value="1"/>
</dbReference>
<evidence type="ECO:0000256" key="1">
    <source>
        <dbReference type="ARBA" id="ARBA00004613"/>
    </source>
</evidence>
<comment type="function">
    <text evidence="11">Homodimeric cytokine expressed predominantly by T-lymphocytes and NK cells that plays an important role in the survival, differentiation, and chemotaxis of eosinophils. Also acts on activated and resting B-cells to induce immunoglobulin production, growth, and differentiation. Mechanistically, exerts its biological effects through a receptor composed of IL5RA subunit and the cytokine receptor common subunit beta/CSF2RB. Binding to the receptor leads to activation of various kinases including LYN, SYK and JAK2 and thereby propagates signals through the RAS-MAPK and JAK-STAT5 pathways respectively.</text>
</comment>
<comment type="function">
    <text evidence="12">Homodimeric cytokine expressed predominantly by T-lymphocytes and NK cells that plays an important role in the survival, differentiation, and chemotaxis of eosinophils. Acts also on activated and resting B-cells to induce immunoglobulin production, growth, and differentiation. Mechanistically, exerts its biological effects through a receptor composed of IL5RA subunit and the cytokine receptor common subunit beta/CSF2RB. Binding to the receptor leads to activation of various kinases including LYN, SYK and JAK2 and thereby propagates signals through the RAS-MAPK and JAK-STAT5 pathways respectively.</text>
</comment>
<dbReference type="PRINTS" id="PR00432">
    <property type="entry name" value="INTERLEUKIN5"/>
</dbReference>
<dbReference type="GO" id="GO:0006955">
    <property type="term" value="P:immune response"/>
    <property type="evidence" value="ECO:0007669"/>
    <property type="project" value="UniProtKB-UniRule"/>
</dbReference>
<keyword evidence="14" id="KW-1185">Reference proteome</keyword>
<dbReference type="InterPro" id="IPR000186">
    <property type="entry name" value="IL-5"/>
</dbReference>
<dbReference type="Gene3D" id="1.20.1250.10">
    <property type="match status" value="1"/>
</dbReference>
<evidence type="ECO:0000256" key="4">
    <source>
        <dbReference type="ARBA" id="ARBA00022514"/>
    </source>
</evidence>
<evidence type="ECO:0000256" key="5">
    <source>
        <dbReference type="ARBA" id="ARBA00022525"/>
    </source>
</evidence>
<dbReference type="AlphaFoldDB" id="A0A2K5LV12"/>
<dbReference type="Pfam" id="PF02025">
    <property type="entry name" value="IL5"/>
    <property type="match status" value="1"/>
</dbReference>
<protein>
    <recommendedName>
        <fullName evidence="3 12">Interleukin-5</fullName>
    </recommendedName>
    <alternativeName>
        <fullName evidence="12">Eosinophil differentiation factor</fullName>
    </alternativeName>
</protein>
<evidence type="ECO:0000256" key="6">
    <source>
        <dbReference type="ARBA" id="ARBA00022729"/>
    </source>
</evidence>
<reference evidence="13" key="1">
    <citation type="submission" date="2025-08" db="UniProtKB">
        <authorList>
            <consortium name="Ensembl"/>
        </authorList>
    </citation>
    <scope>IDENTIFICATION</scope>
</reference>
<dbReference type="GO" id="GO:0005137">
    <property type="term" value="F:interleukin-5 receptor binding"/>
    <property type="evidence" value="ECO:0007669"/>
    <property type="project" value="UniProtKB-UniRule"/>
</dbReference>
<name>A0A2K5LV12_CERAT</name>
<dbReference type="FunFam" id="1.20.1250.10:FF:000034">
    <property type="entry name" value="Interleukin-5"/>
    <property type="match status" value="1"/>
</dbReference>
<evidence type="ECO:0000313" key="13">
    <source>
        <dbReference type="Ensembl" id="ENSCATP00000016784.1"/>
    </source>
</evidence>
<evidence type="ECO:0000256" key="2">
    <source>
        <dbReference type="ARBA" id="ARBA00006740"/>
    </source>
</evidence>
<accession>A0A2K5LV12</accession>